<sequence length="334" mass="36511">MALIDGTTISPKFSSFSILQTEYKKVHDHGIRADLLIPKSITAEGKRPVIVQFHGGGLVFGDSLYSDWFPTWIIELAEKHSAIIVSANYRMLPESSGVEILADVDDFWQWLRTGQADSLLSSLPTPLSLDVDRVISTGESAGGFLSVYLSLTFPDEIRAAVAQYPMFNQEAPPKDPSSSDDSAPTGGPPKEVVPNHLAKMNTGDIVSSDTSNSRLILGIATVAHGNVVEFIERDSDASPIHRDRLSQIGRLDNKDTHLPRGGLVVLHGREDPVVPSSLSERFVRVAREKLHGRQGADNIVLSIQAGQHGFDNPVHLEEGWLQEALQKAVSIWLE</sequence>
<dbReference type="OrthoDB" id="19653at2759"/>
<reference evidence="5" key="1">
    <citation type="submission" date="2020-06" db="EMBL/GenBank/DDBJ databases">
        <title>A chromosome-scale genome assembly of Talaromyces rugulosus W13939.</title>
        <authorList>
            <person name="Wang B."/>
            <person name="Guo L."/>
            <person name="Ye K."/>
            <person name="Wang L."/>
        </authorList>
    </citation>
    <scope>NUCLEOTIDE SEQUENCE [LARGE SCALE GENOMIC DNA]</scope>
    <source>
        <strain evidence="5">W13939</strain>
    </source>
</reference>
<feature type="region of interest" description="Disordered" evidence="2">
    <location>
        <begin position="168"/>
        <end position="194"/>
    </location>
</feature>
<protein>
    <recommendedName>
        <fullName evidence="3">Alpha/beta hydrolase fold-3 domain-containing protein</fullName>
    </recommendedName>
</protein>
<keyword evidence="1" id="KW-0378">Hydrolase</keyword>
<dbReference type="KEGG" id="trg:TRUGW13939_06253"/>
<dbReference type="Pfam" id="PF07859">
    <property type="entry name" value="Abhydrolase_3"/>
    <property type="match status" value="1"/>
</dbReference>
<evidence type="ECO:0000313" key="5">
    <source>
        <dbReference type="Proteomes" id="UP000509510"/>
    </source>
</evidence>
<keyword evidence="5" id="KW-1185">Reference proteome</keyword>
<dbReference type="GO" id="GO:0016787">
    <property type="term" value="F:hydrolase activity"/>
    <property type="evidence" value="ECO:0007669"/>
    <property type="project" value="UniProtKB-KW"/>
</dbReference>
<accession>A0A7H8QYG6</accession>
<evidence type="ECO:0000313" key="4">
    <source>
        <dbReference type="EMBL" id="QKX59122.1"/>
    </source>
</evidence>
<dbReference type="InterPro" id="IPR013094">
    <property type="entry name" value="AB_hydrolase_3"/>
</dbReference>
<dbReference type="EMBL" id="CP055900">
    <property type="protein sequence ID" value="QKX59122.1"/>
    <property type="molecule type" value="Genomic_DNA"/>
</dbReference>
<evidence type="ECO:0000259" key="3">
    <source>
        <dbReference type="Pfam" id="PF07859"/>
    </source>
</evidence>
<proteinExistence type="predicted"/>
<dbReference type="PANTHER" id="PTHR48081:SF3">
    <property type="entry name" value="ALPHA_BETA HYDROLASE FOLD-3 DOMAIN-CONTAINING PROTEIN"/>
    <property type="match status" value="1"/>
</dbReference>
<feature type="domain" description="Alpha/beta hydrolase fold-3" evidence="3">
    <location>
        <begin position="50"/>
        <end position="177"/>
    </location>
</feature>
<dbReference type="Proteomes" id="UP000509510">
    <property type="component" value="Chromosome III"/>
</dbReference>
<dbReference type="SUPFAM" id="SSF53474">
    <property type="entry name" value="alpha/beta-Hydrolases"/>
    <property type="match status" value="1"/>
</dbReference>
<dbReference type="Gene3D" id="3.40.50.1820">
    <property type="entry name" value="alpha/beta hydrolase"/>
    <property type="match status" value="1"/>
</dbReference>
<evidence type="ECO:0000256" key="1">
    <source>
        <dbReference type="ARBA" id="ARBA00022801"/>
    </source>
</evidence>
<organism evidence="4 5">
    <name type="scientific">Talaromyces rugulosus</name>
    <name type="common">Penicillium rugulosum</name>
    <dbReference type="NCBI Taxonomy" id="121627"/>
    <lineage>
        <taxon>Eukaryota</taxon>
        <taxon>Fungi</taxon>
        <taxon>Dikarya</taxon>
        <taxon>Ascomycota</taxon>
        <taxon>Pezizomycotina</taxon>
        <taxon>Eurotiomycetes</taxon>
        <taxon>Eurotiomycetidae</taxon>
        <taxon>Eurotiales</taxon>
        <taxon>Trichocomaceae</taxon>
        <taxon>Talaromyces</taxon>
        <taxon>Talaromyces sect. Islandici</taxon>
    </lineage>
</organism>
<dbReference type="PANTHER" id="PTHR48081">
    <property type="entry name" value="AB HYDROLASE SUPERFAMILY PROTEIN C4A8.06C"/>
    <property type="match status" value="1"/>
</dbReference>
<evidence type="ECO:0000256" key="2">
    <source>
        <dbReference type="SAM" id="MobiDB-lite"/>
    </source>
</evidence>
<dbReference type="AlphaFoldDB" id="A0A7H8QYG6"/>
<dbReference type="InterPro" id="IPR050300">
    <property type="entry name" value="GDXG_lipolytic_enzyme"/>
</dbReference>
<name>A0A7H8QYG6_TALRU</name>
<dbReference type="InterPro" id="IPR029058">
    <property type="entry name" value="AB_hydrolase_fold"/>
</dbReference>
<dbReference type="GeneID" id="55993748"/>
<dbReference type="RefSeq" id="XP_035345300.1">
    <property type="nucleotide sequence ID" value="XM_035489407.1"/>
</dbReference>
<feature type="compositionally biased region" description="Low complexity" evidence="2">
    <location>
        <begin position="179"/>
        <end position="189"/>
    </location>
</feature>
<gene>
    <name evidence="4" type="ORF">TRUGW13939_06253</name>
</gene>